<evidence type="ECO:0000259" key="3">
    <source>
        <dbReference type="Pfam" id="PF06114"/>
    </source>
</evidence>
<evidence type="ECO:0000256" key="1">
    <source>
        <dbReference type="ARBA" id="ARBA00007227"/>
    </source>
</evidence>
<keyword evidence="5" id="KW-1185">Reference proteome</keyword>
<dbReference type="Gene3D" id="1.10.260.40">
    <property type="entry name" value="lambda repressor-like DNA-binding domains"/>
    <property type="match status" value="1"/>
</dbReference>
<accession>A0A4S2AE47</accession>
<dbReference type="PANTHER" id="PTHR36924:SF1">
    <property type="entry name" value="ANTITOXIN HIGA-1"/>
    <property type="match status" value="1"/>
</dbReference>
<evidence type="ECO:0000256" key="2">
    <source>
        <dbReference type="ARBA" id="ARBA00023125"/>
    </source>
</evidence>
<dbReference type="InterPro" id="IPR013430">
    <property type="entry name" value="Toxin_antidote_HigA"/>
</dbReference>
<name>A0A4S2AE47_9BACE</name>
<dbReference type="CDD" id="cd00093">
    <property type="entry name" value="HTH_XRE"/>
    <property type="match status" value="1"/>
</dbReference>
<comment type="caution">
    <text evidence="4">The sequence shown here is derived from an EMBL/GenBank/DDBJ whole genome shotgun (WGS) entry which is preliminary data.</text>
</comment>
<dbReference type="InterPro" id="IPR010982">
    <property type="entry name" value="Lambda_DNA-bd_dom_sf"/>
</dbReference>
<dbReference type="AlphaFoldDB" id="A0A4S2AE47"/>
<feature type="domain" description="IrrE N-terminal-like" evidence="3">
    <location>
        <begin position="277"/>
        <end position="336"/>
    </location>
</feature>
<sequence>MPRVDMSGWKSKASKLSRLQTIMANKDMAQTRPFFDPAKLPVVYHPGETLDEKLQEMGMGVKEFATRVSKPEKTIIAVLKGKSSITPDMAVAFEMVTKIPAHMWLRHQKSYDEFIARKKREKTLKEGMRWAKKFPYAEISSLGWFSGINDTHGDEKNIVDTLCTFFAVSSPKGWEDFYLNQRLRVAFSITLAEACDPYALSAWLRQGEIQAGEISIEAKYTAKLLRSILNDIVEIRKSEASNHQEVLASLLGNAGVKMIFTETLSSAPVKGCARYIYGVPCIQLAKKFENEDDFWNTLFHEIGHILLHGKKDIFMENVNYGDKDPEKEKEADEFAALWMNK</sequence>
<gene>
    <name evidence="4" type="primary">higA</name>
    <name evidence="4" type="ORF">E5355_17870</name>
</gene>
<reference evidence="4 5" key="1">
    <citation type="submission" date="2019-04" db="EMBL/GenBank/DDBJ databases">
        <title>Microbes associate with the intestines of laboratory mice.</title>
        <authorList>
            <person name="Navarre W."/>
            <person name="Wong E."/>
            <person name="Huang K."/>
            <person name="Tropini C."/>
            <person name="Ng K."/>
            <person name="Yu B."/>
        </authorList>
    </citation>
    <scope>NUCLEOTIDE SEQUENCE [LARGE SCALE GENOMIC DNA]</scope>
    <source>
        <strain evidence="4 5">NM69_E16B</strain>
    </source>
</reference>
<dbReference type="InterPro" id="IPR001387">
    <property type="entry name" value="Cro/C1-type_HTH"/>
</dbReference>
<dbReference type="GO" id="GO:0003677">
    <property type="term" value="F:DNA binding"/>
    <property type="evidence" value="ECO:0007669"/>
    <property type="project" value="UniProtKB-KW"/>
</dbReference>
<organism evidence="4 5">
    <name type="scientific">Bacteroides muris</name>
    <name type="common">ex Afrizal et al. 2022</name>
    <dbReference type="NCBI Taxonomy" id="2516960"/>
    <lineage>
        <taxon>Bacteria</taxon>
        <taxon>Pseudomonadati</taxon>
        <taxon>Bacteroidota</taxon>
        <taxon>Bacteroidia</taxon>
        <taxon>Bacteroidales</taxon>
        <taxon>Bacteroidaceae</taxon>
        <taxon>Bacteroides</taxon>
    </lineage>
</organism>
<evidence type="ECO:0000313" key="5">
    <source>
        <dbReference type="Proteomes" id="UP000310532"/>
    </source>
</evidence>
<dbReference type="NCBIfam" id="TIGR02607">
    <property type="entry name" value="antidote_HigA"/>
    <property type="match status" value="1"/>
</dbReference>
<dbReference type="Pfam" id="PF06114">
    <property type="entry name" value="Peptidase_M78"/>
    <property type="match status" value="1"/>
</dbReference>
<dbReference type="Proteomes" id="UP000310532">
    <property type="component" value="Unassembled WGS sequence"/>
</dbReference>
<dbReference type="PANTHER" id="PTHR36924">
    <property type="entry name" value="ANTITOXIN HIGA-1"/>
    <property type="match status" value="1"/>
</dbReference>
<evidence type="ECO:0000313" key="4">
    <source>
        <dbReference type="EMBL" id="TGX99067.1"/>
    </source>
</evidence>
<dbReference type="InterPro" id="IPR010359">
    <property type="entry name" value="IrrE_HExxH"/>
</dbReference>
<dbReference type="Gene3D" id="1.10.10.2910">
    <property type="match status" value="1"/>
</dbReference>
<dbReference type="SUPFAM" id="SSF47413">
    <property type="entry name" value="lambda repressor-like DNA-binding domains"/>
    <property type="match status" value="1"/>
</dbReference>
<comment type="similarity">
    <text evidence="1">Belongs to the short-chain fatty acyl-CoA assimilation regulator (ScfR) family.</text>
</comment>
<keyword evidence="2" id="KW-0238">DNA-binding</keyword>
<proteinExistence type="inferred from homology"/>
<protein>
    <submittedName>
        <fullName evidence="4">Addiction module antidote protein, HigA family</fullName>
    </submittedName>
</protein>
<dbReference type="EMBL" id="SRYZ01000070">
    <property type="protein sequence ID" value="TGX99067.1"/>
    <property type="molecule type" value="Genomic_DNA"/>
</dbReference>